<accession>A0A4R0XLI6</accession>
<reference evidence="2 3" key="1">
    <citation type="submission" date="2018-02" db="EMBL/GenBank/DDBJ databases">
        <title>Mycoplasma marinum and Mycoplasma todarodis sp. nov., moderately halophilic and psychrotolerant mycoplasmas isolated from cephalopods.</title>
        <authorList>
            <person name="Viver T."/>
        </authorList>
    </citation>
    <scope>NUCLEOTIDE SEQUENCE [LARGE SCALE GENOMIC DNA]</scope>
    <source>
        <strain evidence="2 3">PE</strain>
    </source>
</reference>
<protein>
    <submittedName>
        <fullName evidence="2">Uncharacterized protein</fullName>
    </submittedName>
</protein>
<keyword evidence="1" id="KW-0812">Transmembrane</keyword>
<dbReference type="AlphaFoldDB" id="A0A4R0XLI6"/>
<keyword evidence="1" id="KW-1133">Transmembrane helix</keyword>
<evidence type="ECO:0000313" key="3">
    <source>
        <dbReference type="Proteomes" id="UP000294192"/>
    </source>
</evidence>
<comment type="caution">
    <text evidence="2">The sequence shown here is derived from an EMBL/GenBank/DDBJ whole genome shotgun (WGS) entry which is preliminary data.</text>
</comment>
<dbReference type="Proteomes" id="UP000294192">
    <property type="component" value="Unassembled WGS sequence"/>
</dbReference>
<dbReference type="RefSeq" id="WP_131598698.1">
    <property type="nucleotide sequence ID" value="NZ_CBDBYK010000008.1"/>
</dbReference>
<evidence type="ECO:0000256" key="1">
    <source>
        <dbReference type="SAM" id="Phobius"/>
    </source>
</evidence>
<proteinExistence type="predicted"/>
<dbReference type="OrthoDB" id="394965at2"/>
<keyword evidence="3" id="KW-1185">Reference proteome</keyword>
<sequence>MVIAIITISIILILGMVVAILYLLFNKDLIANDSGKIMFEIDYKNRKIRNMNHPSLIENRLPHSQRINKFYNNKWMKLDEFTSIFDEYTNKKIRNSLHELENGIAEKKTFPVFIIKNNPIKKMSSKEKNKKDFLMHATLFKCKDKKNDGIFESGYIAGEIKFALPMHEDKKIFPSRISPNKLFQFEEKFIGLWVFNLRELKSYQKDLFFQAIHDNLGIKNLKYFLYENKLAVVIPTSSIILTDRKLSRKESKLEKILYAKGFKQYYDLNGLLLTRRISSPKKNAETIIKLDYLLWKSDKMNAKSRYLDEDIQEFQKYKEAYVTVSQAIKAQSMISRSTRVKKYSEVDSPRNKRGLINYLYPDIENIEPRYFAMVLSNPNMRRKMMDAHAQKVMESPETQPSILDVNAEWLIKRSASITNKKIIYMVEYTSETQHKLLFATIKKLQERKIMCGIRIQNADIKHLTTIIRIEPKFMIIDREVSKTAHNPATYVKLASIAEAAKNTYIIYELPSRKIDAKQRKVISLKFYYDYK</sequence>
<feature type="transmembrane region" description="Helical" evidence="1">
    <location>
        <begin position="6"/>
        <end position="25"/>
    </location>
</feature>
<evidence type="ECO:0000313" key="2">
    <source>
        <dbReference type="EMBL" id="TCG11523.1"/>
    </source>
</evidence>
<dbReference type="EMBL" id="PSZO01000005">
    <property type="protein sequence ID" value="TCG11523.1"/>
    <property type="molecule type" value="Genomic_DNA"/>
</dbReference>
<keyword evidence="1" id="KW-0472">Membrane</keyword>
<name>A0A4R0XLI6_9MOLU</name>
<gene>
    <name evidence="2" type="ORF">C4B24_01600</name>
</gene>
<organism evidence="2 3">
    <name type="scientific">Mycoplasma marinum</name>
    <dbReference type="NCBI Taxonomy" id="1937190"/>
    <lineage>
        <taxon>Bacteria</taxon>
        <taxon>Bacillati</taxon>
        <taxon>Mycoplasmatota</taxon>
        <taxon>Mollicutes</taxon>
        <taxon>Mycoplasmataceae</taxon>
        <taxon>Mycoplasma</taxon>
    </lineage>
</organism>
<dbReference type="NCBIfam" id="NF045955">
    <property type="entry name" value="MHO_4530_fam"/>
    <property type="match status" value="1"/>
</dbReference>